<gene>
    <name evidence="1" type="ORF">GO499_06545</name>
</gene>
<dbReference type="InterPro" id="IPR052931">
    <property type="entry name" value="Prophage_regulatory_activator"/>
</dbReference>
<dbReference type="KEGG" id="amaq:GO499_06545"/>
<evidence type="ECO:0000313" key="2">
    <source>
        <dbReference type="Proteomes" id="UP000464495"/>
    </source>
</evidence>
<reference evidence="1 2" key="1">
    <citation type="submission" date="2019-12" db="EMBL/GenBank/DDBJ databases">
        <title>Complete genome sequence of Algicella marina strain 9Alg 56(T) isolated from the red alga Tichocarpus crinitus.</title>
        <authorList>
            <person name="Kim S.-G."/>
            <person name="Nedashkovskaya O.I."/>
        </authorList>
    </citation>
    <scope>NUCLEOTIDE SEQUENCE [LARGE SCALE GENOMIC DNA]</scope>
    <source>
        <strain evidence="1 2">9Alg 56</strain>
    </source>
</reference>
<dbReference type="Gene3D" id="1.10.238.160">
    <property type="match status" value="1"/>
</dbReference>
<accession>A0A6P1SW37</accession>
<dbReference type="InterPro" id="IPR010260">
    <property type="entry name" value="AlpA"/>
</dbReference>
<dbReference type="PANTHER" id="PTHR36154:SF1">
    <property type="entry name" value="DNA-BINDING TRANSCRIPTIONAL ACTIVATOR ALPA"/>
    <property type="match status" value="1"/>
</dbReference>
<keyword evidence="2" id="KW-1185">Reference proteome</keyword>
<evidence type="ECO:0000313" key="1">
    <source>
        <dbReference type="EMBL" id="QHQ34884.1"/>
    </source>
</evidence>
<protein>
    <submittedName>
        <fullName evidence="1">AlpA family phage regulatory protein</fullName>
    </submittedName>
</protein>
<dbReference type="RefSeq" id="WP_161861450.1">
    <property type="nucleotide sequence ID" value="NZ_CP046620.1"/>
</dbReference>
<dbReference type="Pfam" id="PF05930">
    <property type="entry name" value="Phage_AlpA"/>
    <property type="match status" value="1"/>
</dbReference>
<dbReference type="Proteomes" id="UP000464495">
    <property type="component" value="Chromosome"/>
</dbReference>
<dbReference type="EMBL" id="CP046620">
    <property type="protein sequence ID" value="QHQ34884.1"/>
    <property type="molecule type" value="Genomic_DNA"/>
</dbReference>
<dbReference type="AlphaFoldDB" id="A0A6P1SW37"/>
<sequence length="79" mass="9155">MSLPQDTFSHAYSVIRRPEVEARTGLSRSSIYAKLDPKSRYHDPDFPRPVRIGVRSVAWSEREIAEWLVSRTIANRDAR</sequence>
<proteinExistence type="predicted"/>
<organism evidence="1 2">
    <name type="scientific">Algicella marina</name>
    <dbReference type="NCBI Taxonomy" id="2683284"/>
    <lineage>
        <taxon>Bacteria</taxon>
        <taxon>Pseudomonadati</taxon>
        <taxon>Pseudomonadota</taxon>
        <taxon>Alphaproteobacteria</taxon>
        <taxon>Rhodobacterales</taxon>
        <taxon>Paracoccaceae</taxon>
        <taxon>Algicella</taxon>
    </lineage>
</organism>
<dbReference type="PANTHER" id="PTHR36154">
    <property type="entry name" value="DNA-BINDING TRANSCRIPTIONAL ACTIVATOR ALPA"/>
    <property type="match status" value="1"/>
</dbReference>
<name>A0A6P1SW37_9RHOB</name>